<protein>
    <recommendedName>
        <fullName evidence="1">DUF6664 domain-containing protein</fullName>
    </recommendedName>
</protein>
<dbReference type="InterPro" id="IPR046605">
    <property type="entry name" value="DUF6664"/>
</dbReference>
<sequence length="121" mass="13561">MHDTLKFETFVDAYENIFEEYLSSVVAKLPGENEDYRAVQNEIESLYESYPGVLGIFDAEKAAALSEQECAALVKVLLLKNRLTELEMQSVYFRGCCDGVGYLRKAGYGVRFADCAASNHL</sequence>
<accession>A0A426DRR5</accession>
<feature type="domain" description="DUF6664" evidence="1">
    <location>
        <begin position="6"/>
        <end position="107"/>
    </location>
</feature>
<dbReference type="Proteomes" id="UP000274920">
    <property type="component" value="Unassembled WGS sequence"/>
</dbReference>
<dbReference type="AlphaFoldDB" id="A0A426DRR5"/>
<dbReference type="Pfam" id="PF20369">
    <property type="entry name" value="DUF6664"/>
    <property type="match status" value="1"/>
</dbReference>
<proteinExistence type="predicted"/>
<name>A0A426DRR5_9FIRM</name>
<evidence type="ECO:0000259" key="1">
    <source>
        <dbReference type="Pfam" id="PF20369"/>
    </source>
</evidence>
<gene>
    <name evidence="2" type="ORF">EBB54_22270</name>
</gene>
<dbReference type="EMBL" id="RHJS01000002">
    <property type="protein sequence ID" value="RRK35476.1"/>
    <property type="molecule type" value="Genomic_DNA"/>
</dbReference>
<comment type="caution">
    <text evidence="2">The sequence shown here is derived from an EMBL/GenBank/DDBJ whole genome shotgun (WGS) entry which is preliminary data.</text>
</comment>
<evidence type="ECO:0000313" key="2">
    <source>
        <dbReference type="EMBL" id="RRK35476.1"/>
    </source>
</evidence>
<keyword evidence="3" id="KW-1185">Reference proteome</keyword>
<evidence type="ECO:0000313" key="3">
    <source>
        <dbReference type="Proteomes" id="UP000274920"/>
    </source>
</evidence>
<reference evidence="2" key="1">
    <citation type="submission" date="2018-10" db="EMBL/GenBank/DDBJ databases">
        <title>Schaedlerella arabinophila gen. nov. sp. nov., isolated from the mouse intestinal tract and comparative analysis with the genome of the closely related altered Schaedler flora strain ASF502.</title>
        <authorList>
            <person name="Miyake S."/>
            <person name="Soh M."/>
            <person name="Seedorf H."/>
        </authorList>
    </citation>
    <scope>NUCLEOTIDE SEQUENCE [LARGE SCALE GENOMIC DNA]</scope>
    <source>
        <strain evidence="2">DSM 106076</strain>
    </source>
</reference>
<organism evidence="2 3">
    <name type="scientific">Schaedlerella arabinosiphila</name>
    <dbReference type="NCBI Taxonomy" id="2044587"/>
    <lineage>
        <taxon>Bacteria</taxon>
        <taxon>Bacillati</taxon>
        <taxon>Bacillota</taxon>
        <taxon>Clostridia</taxon>
        <taxon>Lachnospirales</taxon>
        <taxon>Lachnospiraceae</taxon>
        <taxon>Schaedlerella</taxon>
    </lineage>
</organism>